<sequence>MPVLDGYVAMAFGFSRRGFSEGKVSRRERIQRVVDALATYLNQHREHMTQLRESLRGSVADIDVASDLRLLDIVLWCSQDDKDERAGKRRNAWLDAAERAYEPDPLTCIAVTAGVPPELTMEVLDSWP</sequence>
<keyword evidence="2" id="KW-1185">Reference proteome</keyword>
<organism evidence="1 2">
    <name type="scientific">Mycolicibacterium sphagni</name>
    <dbReference type="NCBI Taxonomy" id="1786"/>
    <lineage>
        <taxon>Bacteria</taxon>
        <taxon>Bacillati</taxon>
        <taxon>Actinomycetota</taxon>
        <taxon>Actinomycetes</taxon>
        <taxon>Mycobacteriales</taxon>
        <taxon>Mycobacteriaceae</taxon>
        <taxon>Mycolicibacterium</taxon>
    </lineage>
</organism>
<dbReference type="EMBL" id="NOZR01000001">
    <property type="protein sequence ID" value="OYN82756.1"/>
    <property type="molecule type" value="Genomic_DNA"/>
</dbReference>
<gene>
    <name evidence="1" type="ORF">CG716_00640</name>
</gene>
<proteinExistence type="predicted"/>
<dbReference type="Proteomes" id="UP000216063">
    <property type="component" value="Unassembled WGS sequence"/>
</dbReference>
<dbReference type="AlphaFoldDB" id="A0A255DTR2"/>
<evidence type="ECO:0000313" key="2">
    <source>
        <dbReference type="Proteomes" id="UP000216063"/>
    </source>
</evidence>
<protein>
    <submittedName>
        <fullName evidence="1">Uncharacterized protein</fullName>
    </submittedName>
</protein>
<dbReference type="OrthoDB" id="3354768at2"/>
<comment type="caution">
    <text evidence="1">The sequence shown here is derived from an EMBL/GenBank/DDBJ whole genome shotgun (WGS) entry which is preliminary data.</text>
</comment>
<name>A0A255DTR2_9MYCO</name>
<evidence type="ECO:0000313" key="1">
    <source>
        <dbReference type="EMBL" id="OYN82756.1"/>
    </source>
</evidence>
<accession>A0A255DTR2</accession>
<reference evidence="1 2" key="1">
    <citation type="submission" date="2017-07" db="EMBL/GenBank/DDBJ databases">
        <title>The new phylogeny of genus Mycobacterium.</title>
        <authorList>
            <person name="Tortoli E."/>
            <person name="Trovato A."/>
            <person name="Cirillo D.M."/>
        </authorList>
    </citation>
    <scope>NUCLEOTIDE SEQUENCE [LARGE SCALE GENOMIC DNA]</scope>
    <source>
        <strain evidence="1 2">ATCC 33027</strain>
    </source>
</reference>